<evidence type="ECO:0000313" key="7">
    <source>
        <dbReference type="EMBL" id="ORZ20224.1"/>
    </source>
</evidence>
<dbReference type="EMBL" id="MCGE01000006">
    <property type="protein sequence ID" value="ORZ20224.1"/>
    <property type="molecule type" value="Genomic_DNA"/>
</dbReference>
<evidence type="ECO:0000313" key="8">
    <source>
        <dbReference type="Proteomes" id="UP000193560"/>
    </source>
</evidence>
<dbReference type="GO" id="GO:0004674">
    <property type="term" value="F:protein serine/threonine kinase activity"/>
    <property type="evidence" value="ECO:0007669"/>
    <property type="project" value="UniProtKB-KW"/>
</dbReference>
<dbReference type="Pfam" id="PF00069">
    <property type="entry name" value="Pkinase"/>
    <property type="match status" value="1"/>
</dbReference>
<dbReference type="InterPro" id="IPR011009">
    <property type="entry name" value="Kinase-like_dom_sf"/>
</dbReference>
<evidence type="ECO:0000256" key="5">
    <source>
        <dbReference type="SAM" id="MobiDB-lite"/>
    </source>
</evidence>
<dbReference type="PANTHER" id="PTHR44167:SF24">
    <property type="entry name" value="SERINE_THREONINE-PROTEIN KINASE CHK2"/>
    <property type="match status" value="1"/>
</dbReference>
<organism evidence="7 8">
    <name type="scientific">Absidia repens</name>
    <dbReference type="NCBI Taxonomy" id="90262"/>
    <lineage>
        <taxon>Eukaryota</taxon>
        <taxon>Fungi</taxon>
        <taxon>Fungi incertae sedis</taxon>
        <taxon>Mucoromycota</taxon>
        <taxon>Mucoromycotina</taxon>
        <taxon>Mucoromycetes</taxon>
        <taxon>Mucorales</taxon>
        <taxon>Cunninghamellaceae</taxon>
        <taxon>Absidia</taxon>
    </lineage>
</organism>
<feature type="compositionally biased region" description="Low complexity" evidence="5">
    <location>
        <begin position="439"/>
        <end position="450"/>
    </location>
</feature>
<dbReference type="PROSITE" id="PS50011">
    <property type="entry name" value="PROTEIN_KINASE_DOM"/>
    <property type="match status" value="1"/>
</dbReference>
<dbReference type="InterPro" id="IPR017441">
    <property type="entry name" value="Protein_kinase_ATP_BS"/>
</dbReference>
<proteinExistence type="inferred from homology"/>
<dbReference type="GO" id="GO:0005524">
    <property type="term" value="F:ATP binding"/>
    <property type="evidence" value="ECO:0007669"/>
    <property type="project" value="UniProtKB-UniRule"/>
</dbReference>
<dbReference type="Gene3D" id="1.10.510.10">
    <property type="entry name" value="Transferase(Phosphotransferase) domain 1"/>
    <property type="match status" value="1"/>
</dbReference>
<dbReference type="InterPro" id="IPR000719">
    <property type="entry name" value="Prot_kinase_dom"/>
</dbReference>
<dbReference type="PROSITE" id="PS00107">
    <property type="entry name" value="PROTEIN_KINASE_ATP"/>
    <property type="match status" value="1"/>
</dbReference>
<evidence type="ECO:0000256" key="1">
    <source>
        <dbReference type="ARBA" id="ARBA00022741"/>
    </source>
</evidence>
<keyword evidence="7" id="KW-0418">Kinase</keyword>
<comment type="similarity">
    <text evidence="4">Belongs to the protein kinase superfamily.</text>
</comment>
<dbReference type="AlphaFoldDB" id="A0A1X2IPM4"/>
<dbReference type="InterPro" id="IPR008271">
    <property type="entry name" value="Ser/Thr_kinase_AS"/>
</dbReference>
<feature type="region of interest" description="Disordered" evidence="5">
    <location>
        <begin position="404"/>
        <end position="424"/>
    </location>
</feature>
<dbReference type="OrthoDB" id="541276at2759"/>
<evidence type="ECO:0000256" key="3">
    <source>
        <dbReference type="PROSITE-ProRule" id="PRU10141"/>
    </source>
</evidence>
<evidence type="ECO:0000259" key="6">
    <source>
        <dbReference type="PROSITE" id="PS50011"/>
    </source>
</evidence>
<dbReference type="GO" id="GO:0044773">
    <property type="term" value="P:mitotic DNA damage checkpoint signaling"/>
    <property type="evidence" value="ECO:0007669"/>
    <property type="project" value="TreeGrafter"/>
</dbReference>
<evidence type="ECO:0000256" key="2">
    <source>
        <dbReference type="ARBA" id="ARBA00022840"/>
    </source>
</evidence>
<keyword evidence="7" id="KW-0808">Transferase</keyword>
<dbReference type="SUPFAM" id="SSF56112">
    <property type="entry name" value="Protein kinase-like (PK-like)"/>
    <property type="match status" value="1"/>
</dbReference>
<reference evidence="7 8" key="1">
    <citation type="submission" date="2016-07" db="EMBL/GenBank/DDBJ databases">
        <title>Pervasive Adenine N6-methylation of Active Genes in Fungi.</title>
        <authorList>
            <consortium name="DOE Joint Genome Institute"/>
            <person name="Mondo S.J."/>
            <person name="Dannebaum R.O."/>
            <person name="Kuo R.C."/>
            <person name="Labutti K."/>
            <person name="Haridas S."/>
            <person name="Kuo A."/>
            <person name="Salamov A."/>
            <person name="Ahrendt S.R."/>
            <person name="Lipzen A."/>
            <person name="Sullivan W."/>
            <person name="Andreopoulos W.B."/>
            <person name="Clum A."/>
            <person name="Lindquist E."/>
            <person name="Daum C."/>
            <person name="Ramamoorthy G.K."/>
            <person name="Gryganskyi A."/>
            <person name="Culley D."/>
            <person name="Magnuson J.K."/>
            <person name="James T.Y."/>
            <person name="O'Malley M.A."/>
            <person name="Stajich J.E."/>
            <person name="Spatafora J.W."/>
            <person name="Visel A."/>
            <person name="Grigoriev I.V."/>
        </authorList>
    </citation>
    <scope>NUCLEOTIDE SEQUENCE [LARGE SCALE GENOMIC DNA]</scope>
    <source>
        <strain evidence="7 8">NRRL 1336</strain>
    </source>
</reference>
<dbReference type="Proteomes" id="UP000193560">
    <property type="component" value="Unassembled WGS sequence"/>
</dbReference>
<dbReference type="PROSITE" id="PS00108">
    <property type="entry name" value="PROTEIN_KINASE_ST"/>
    <property type="match status" value="1"/>
</dbReference>
<keyword evidence="8" id="KW-1185">Reference proteome</keyword>
<feature type="domain" description="Protein kinase" evidence="6">
    <location>
        <begin position="16"/>
        <end position="299"/>
    </location>
</feature>
<name>A0A1X2IPM4_9FUNG</name>
<gene>
    <name evidence="7" type="ORF">BCR42DRAFT_389458</name>
</gene>
<keyword evidence="2 3" id="KW-0067">ATP-binding</keyword>
<comment type="caution">
    <text evidence="7">The sequence shown here is derived from an EMBL/GenBank/DDBJ whole genome shotgun (WGS) entry which is preliminary data.</text>
</comment>
<feature type="region of interest" description="Disordered" evidence="5">
    <location>
        <begin position="348"/>
        <end position="372"/>
    </location>
</feature>
<feature type="binding site" evidence="3">
    <location>
        <position position="45"/>
    </location>
    <ligand>
        <name>ATP</name>
        <dbReference type="ChEBI" id="CHEBI:30616"/>
    </ligand>
</feature>
<accession>A0A1X2IPM4</accession>
<feature type="region of interest" description="Disordered" evidence="5">
    <location>
        <begin position="439"/>
        <end position="465"/>
    </location>
</feature>
<dbReference type="PANTHER" id="PTHR44167">
    <property type="entry name" value="OVARIAN-SPECIFIC SERINE/THREONINE-PROTEIN KINASE LOK-RELATED"/>
    <property type="match status" value="1"/>
</dbReference>
<dbReference type="STRING" id="90262.A0A1X2IPM4"/>
<protein>
    <submittedName>
        <fullName evidence="7">Kinase-like domain-containing protein</fullName>
    </submittedName>
</protein>
<dbReference type="SMART" id="SM00220">
    <property type="entry name" value="S_TKc"/>
    <property type="match status" value="1"/>
</dbReference>
<sequence>MQHTSIFSTGAHVDNLEIIQHLGSGAYGQVYLGHDHQKQQNYAIKTLLRHTNSRKSEASNNNNEMTAAHRQRGFQRMEIGLHARLSGHPHIVQLDRVIRQTNYTHLVMEYAPEGDLFTAITERDLFAGNHPLIRRVFLQLLDAVEHCHLNGVYHRDLKSENILVFDGGRTIKLTDFGLATLDPISTDYGCGSTFYFSPECLGDLDKQRQQRVGYATAPNDIWALGVILINLAAGRNPWKQASLQDETFRAYLTDPNFLLKILPISRELNRILKRIFCIDPLRRIGLKELAYRIQQCKYFTRTAEVDRWEKLQDFTFINNCNRTYLYNSSNNNGSNRDITNTFADTTHYTPNPTTRPTTPSSSSSASHFNTAPQTLTTTTPAAIVHDVDSMTTVPVATHGGHYTSIPGKAVDMPPTPPATPRDVSQQSYNMEDDICINNSSVDASSSSSAAGNPTVLLPASAPLVV</sequence>
<evidence type="ECO:0000256" key="4">
    <source>
        <dbReference type="RuleBase" id="RU000304"/>
    </source>
</evidence>
<keyword evidence="1 3" id="KW-0547">Nucleotide-binding</keyword>
<keyword evidence="4" id="KW-0723">Serine/threonine-protein kinase</keyword>
<dbReference type="GO" id="GO:0005634">
    <property type="term" value="C:nucleus"/>
    <property type="evidence" value="ECO:0007669"/>
    <property type="project" value="TreeGrafter"/>
</dbReference>
<dbReference type="GO" id="GO:0005737">
    <property type="term" value="C:cytoplasm"/>
    <property type="evidence" value="ECO:0007669"/>
    <property type="project" value="TreeGrafter"/>
</dbReference>